<evidence type="ECO:0000313" key="2">
    <source>
        <dbReference type="Proteomes" id="UP000054538"/>
    </source>
</evidence>
<dbReference type="EMBL" id="KN825771">
    <property type="protein sequence ID" value="KIK81578.1"/>
    <property type="molecule type" value="Genomic_DNA"/>
</dbReference>
<reference evidence="1 2" key="1">
    <citation type="submission" date="2014-04" db="EMBL/GenBank/DDBJ databases">
        <authorList>
            <consortium name="DOE Joint Genome Institute"/>
            <person name="Kuo A."/>
            <person name="Kohler A."/>
            <person name="Jargeat P."/>
            <person name="Nagy L.G."/>
            <person name="Floudas D."/>
            <person name="Copeland A."/>
            <person name="Barry K.W."/>
            <person name="Cichocki N."/>
            <person name="Veneault-Fourrey C."/>
            <person name="LaButti K."/>
            <person name="Lindquist E.A."/>
            <person name="Lipzen A."/>
            <person name="Lundell T."/>
            <person name="Morin E."/>
            <person name="Murat C."/>
            <person name="Sun H."/>
            <person name="Tunlid A."/>
            <person name="Henrissat B."/>
            <person name="Grigoriev I.V."/>
            <person name="Hibbett D.S."/>
            <person name="Martin F."/>
            <person name="Nordberg H.P."/>
            <person name="Cantor M.N."/>
            <person name="Hua S.X."/>
        </authorList>
    </citation>
    <scope>NUCLEOTIDE SEQUENCE [LARGE SCALE GENOMIC DNA]</scope>
    <source>
        <strain evidence="1 2">Ve08.2h10</strain>
    </source>
</reference>
<dbReference type="AlphaFoldDB" id="A0A0D0D0Q0"/>
<protein>
    <submittedName>
        <fullName evidence="1">Unplaced genomic scaffold scaffold_949, whole genome shotgun sequence</fullName>
    </submittedName>
</protein>
<sequence length="122" mass="12992">MSKQGFCRPQLAIPGSGICLQKVPTLFANCPHSKSHPVSYACACNAWTVTVVTRISTSTGGTRRLVEDGNRGGHIDGKPGVQGDGLRKNAAASYHTSRYFFLLFMVSCSISEPTGLGLELFG</sequence>
<evidence type="ECO:0000313" key="1">
    <source>
        <dbReference type="EMBL" id="KIK81578.1"/>
    </source>
</evidence>
<dbReference type="Proteomes" id="UP000054538">
    <property type="component" value="Unassembled WGS sequence"/>
</dbReference>
<organism evidence="1 2">
    <name type="scientific">Paxillus rubicundulus Ve08.2h10</name>
    <dbReference type="NCBI Taxonomy" id="930991"/>
    <lineage>
        <taxon>Eukaryota</taxon>
        <taxon>Fungi</taxon>
        <taxon>Dikarya</taxon>
        <taxon>Basidiomycota</taxon>
        <taxon>Agaricomycotina</taxon>
        <taxon>Agaricomycetes</taxon>
        <taxon>Agaricomycetidae</taxon>
        <taxon>Boletales</taxon>
        <taxon>Paxilineae</taxon>
        <taxon>Paxillaceae</taxon>
        <taxon>Paxillus</taxon>
    </lineage>
</organism>
<reference evidence="2" key="2">
    <citation type="submission" date="2015-01" db="EMBL/GenBank/DDBJ databases">
        <title>Evolutionary Origins and Diversification of the Mycorrhizal Mutualists.</title>
        <authorList>
            <consortium name="DOE Joint Genome Institute"/>
            <consortium name="Mycorrhizal Genomics Consortium"/>
            <person name="Kohler A."/>
            <person name="Kuo A."/>
            <person name="Nagy L.G."/>
            <person name="Floudas D."/>
            <person name="Copeland A."/>
            <person name="Barry K.W."/>
            <person name="Cichocki N."/>
            <person name="Veneault-Fourrey C."/>
            <person name="LaButti K."/>
            <person name="Lindquist E.A."/>
            <person name="Lipzen A."/>
            <person name="Lundell T."/>
            <person name="Morin E."/>
            <person name="Murat C."/>
            <person name="Riley R."/>
            <person name="Ohm R."/>
            <person name="Sun H."/>
            <person name="Tunlid A."/>
            <person name="Henrissat B."/>
            <person name="Grigoriev I.V."/>
            <person name="Hibbett D.S."/>
            <person name="Martin F."/>
        </authorList>
    </citation>
    <scope>NUCLEOTIDE SEQUENCE [LARGE SCALE GENOMIC DNA]</scope>
    <source>
        <strain evidence="2">Ve08.2h10</strain>
    </source>
</reference>
<keyword evidence="2" id="KW-1185">Reference proteome</keyword>
<name>A0A0D0D0Q0_9AGAM</name>
<accession>A0A0D0D0Q0</accession>
<dbReference type="HOGENOM" id="CLU_2027479_0_0_1"/>
<proteinExistence type="predicted"/>
<dbReference type="InParanoid" id="A0A0D0D0Q0"/>
<gene>
    <name evidence="1" type="ORF">PAXRUDRAFT_750149</name>
</gene>